<organism evidence="2 3">
    <name type="scientific">Wickerhamomyces pijperi</name>
    <name type="common">Yeast</name>
    <name type="synonym">Pichia pijperi</name>
    <dbReference type="NCBI Taxonomy" id="599730"/>
    <lineage>
        <taxon>Eukaryota</taxon>
        <taxon>Fungi</taxon>
        <taxon>Dikarya</taxon>
        <taxon>Ascomycota</taxon>
        <taxon>Saccharomycotina</taxon>
        <taxon>Saccharomycetes</taxon>
        <taxon>Phaffomycetales</taxon>
        <taxon>Wickerhamomycetaceae</taxon>
        <taxon>Wickerhamomyces</taxon>
    </lineage>
</organism>
<feature type="transmembrane region" description="Helical" evidence="1">
    <location>
        <begin position="12"/>
        <end position="30"/>
    </location>
</feature>
<dbReference type="AlphaFoldDB" id="A0A9P8PZX0"/>
<name>A0A9P8PZX0_WICPI</name>
<evidence type="ECO:0000313" key="2">
    <source>
        <dbReference type="EMBL" id="KAH3681428.1"/>
    </source>
</evidence>
<comment type="caution">
    <text evidence="2">The sequence shown here is derived from an EMBL/GenBank/DDBJ whole genome shotgun (WGS) entry which is preliminary data.</text>
</comment>
<keyword evidence="3" id="KW-1185">Reference proteome</keyword>
<feature type="transmembrane region" description="Helical" evidence="1">
    <location>
        <begin position="42"/>
        <end position="61"/>
    </location>
</feature>
<keyword evidence="1" id="KW-1133">Transmembrane helix</keyword>
<dbReference type="Proteomes" id="UP000774326">
    <property type="component" value="Unassembled WGS sequence"/>
</dbReference>
<reference evidence="2" key="2">
    <citation type="submission" date="2021-01" db="EMBL/GenBank/DDBJ databases">
        <authorList>
            <person name="Schikora-Tamarit M.A."/>
        </authorList>
    </citation>
    <scope>NUCLEOTIDE SEQUENCE</scope>
    <source>
        <strain evidence="2">CBS2887</strain>
    </source>
</reference>
<evidence type="ECO:0000313" key="3">
    <source>
        <dbReference type="Proteomes" id="UP000774326"/>
    </source>
</evidence>
<dbReference type="EMBL" id="JAEUBG010004417">
    <property type="protein sequence ID" value="KAH3681428.1"/>
    <property type="molecule type" value="Genomic_DNA"/>
</dbReference>
<sequence>MEQGIKSLSFKVTPGVIVVASALVELDLNLDGAESAVSLSKVGMSLSLPFDSVVALVAVAVDFKFLVDLTPDVLLIGVIGTEPTLLVLVVVVVPLILLMESLKGTASGILVGLFNC</sequence>
<proteinExistence type="predicted"/>
<reference evidence="2" key="1">
    <citation type="journal article" date="2021" name="Open Biol.">
        <title>Shared evolutionary footprints suggest mitochondrial oxidative damage underlies multiple complex I losses in fungi.</title>
        <authorList>
            <person name="Schikora-Tamarit M.A."/>
            <person name="Marcet-Houben M."/>
            <person name="Nosek J."/>
            <person name="Gabaldon T."/>
        </authorList>
    </citation>
    <scope>NUCLEOTIDE SEQUENCE</scope>
    <source>
        <strain evidence="2">CBS2887</strain>
    </source>
</reference>
<protein>
    <submittedName>
        <fullName evidence="2">Uncharacterized protein</fullName>
    </submittedName>
</protein>
<evidence type="ECO:0000256" key="1">
    <source>
        <dbReference type="SAM" id="Phobius"/>
    </source>
</evidence>
<keyword evidence="1" id="KW-0472">Membrane</keyword>
<keyword evidence="1" id="KW-0812">Transmembrane</keyword>
<gene>
    <name evidence="2" type="ORF">WICPIJ_007585</name>
</gene>
<accession>A0A9P8PZX0</accession>
<feature type="transmembrane region" description="Helical" evidence="1">
    <location>
        <begin position="73"/>
        <end position="98"/>
    </location>
</feature>